<keyword evidence="13" id="KW-1185">Reference proteome</keyword>
<keyword evidence="2 8" id="KW-0813">Transport</keyword>
<feature type="domain" description="TonB-dependent receptor-like beta-barrel" evidence="10">
    <location>
        <begin position="433"/>
        <end position="957"/>
    </location>
</feature>
<keyword evidence="12" id="KW-0675">Receptor</keyword>
<comment type="similarity">
    <text evidence="8 9">Belongs to the TonB-dependent receptor family.</text>
</comment>
<dbReference type="PROSITE" id="PS52016">
    <property type="entry name" value="TONB_DEPENDENT_REC_3"/>
    <property type="match status" value="1"/>
</dbReference>
<evidence type="ECO:0000256" key="4">
    <source>
        <dbReference type="ARBA" id="ARBA00022692"/>
    </source>
</evidence>
<gene>
    <name evidence="12" type="primary">iroN</name>
    <name evidence="12" type="ORF">GCM10011309_09680</name>
</gene>
<evidence type="ECO:0000259" key="10">
    <source>
        <dbReference type="Pfam" id="PF00593"/>
    </source>
</evidence>
<evidence type="ECO:0000256" key="1">
    <source>
        <dbReference type="ARBA" id="ARBA00004571"/>
    </source>
</evidence>
<dbReference type="Pfam" id="PF07715">
    <property type="entry name" value="Plug"/>
    <property type="match status" value="1"/>
</dbReference>
<dbReference type="AlphaFoldDB" id="A0A918NEN8"/>
<evidence type="ECO:0000256" key="2">
    <source>
        <dbReference type="ARBA" id="ARBA00022448"/>
    </source>
</evidence>
<dbReference type="Gene3D" id="2.40.170.20">
    <property type="entry name" value="TonB-dependent receptor, beta-barrel domain"/>
    <property type="match status" value="1"/>
</dbReference>
<dbReference type="PANTHER" id="PTHR40980">
    <property type="entry name" value="PLUG DOMAIN-CONTAINING PROTEIN"/>
    <property type="match status" value="1"/>
</dbReference>
<dbReference type="NCBIfam" id="TIGR01782">
    <property type="entry name" value="TonB-Xanth-Caul"/>
    <property type="match status" value="1"/>
</dbReference>
<evidence type="ECO:0000313" key="13">
    <source>
        <dbReference type="Proteomes" id="UP000600865"/>
    </source>
</evidence>
<dbReference type="Proteomes" id="UP000600865">
    <property type="component" value="Unassembled WGS sequence"/>
</dbReference>
<dbReference type="PANTHER" id="PTHR40980:SF3">
    <property type="entry name" value="TONB-DEPENDENT RECEPTOR-LIKE BETA-BARREL DOMAIN-CONTAINING PROTEIN"/>
    <property type="match status" value="1"/>
</dbReference>
<name>A0A918NEN8_9PROT</name>
<evidence type="ECO:0000313" key="12">
    <source>
        <dbReference type="EMBL" id="GGX61799.1"/>
    </source>
</evidence>
<dbReference type="Gene3D" id="2.170.130.10">
    <property type="entry name" value="TonB-dependent receptor, plug domain"/>
    <property type="match status" value="1"/>
</dbReference>
<dbReference type="InterPro" id="IPR037066">
    <property type="entry name" value="Plug_dom_sf"/>
</dbReference>
<keyword evidence="7 8" id="KW-0998">Cell outer membrane</keyword>
<keyword evidence="5 9" id="KW-0798">TonB box</keyword>
<evidence type="ECO:0000259" key="11">
    <source>
        <dbReference type="Pfam" id="PF07715"/>
    </source>
</evidence>
<organism evidence="12 13">
    <name type="scientific">Litorimonas cladophorae</name>
    <dbReference type="NCBI Taxonomy" id="1220491"/>
    <lineage>
        <taxon>Bacteria</taxon>
        <taxon>Pseudomonadati</taxon>
        <taxon>Pseudomonadota</taxon>
        <taxon>Alphaproteobacteria</taxon>
        <taxon>Maricaulales</taxon>
        <taxon>Robiginitomaculaceae</taxon>
    </lineage>
</organism>
<evidence type="ECO:0000256" key="3">
    <source>
        <dbReference type="ARBA" id="ARBA00022452"/>
    </source>
</evidence>
<dbReference type="InterPro" id="IPR036942">
    <property type="entry name" value="Beta-barrel_TonB_sf"/>
</dbReference>
<comment type="subcellular location">
    <subcellularLocation>
        <location evidence="1 8">Cell outer membrane</location>
        <topology evidence="1 8">Multi-pass membrane protein</topology>
    </subcellularLocation>
</comment>
<evidence type="ECO:0000256" key="7">
    <source>
        <dbReference type="ARBA" id="ARBA00023237"/>
    </source>
</evidence>
<comment type="caution">
    <text evidence="12">The sequence shown here is derived from an EMBL/GenBank/DDBJ whole genome shotgun (WGS) entry which is preliminary data.</text>
</comment>
<evidence type="ECO:0000256" key="9">
    <source>
        <dbReference type="RuleBase" id="RU003357"/>
    </source>
</evidence>
<evidence type="ECO:0000256" key="6">
    <source>
        <dbReference type="ARBA" id="ARBA00023136"/>
    </source>
</evidence>
<sequence>MMLATAASAQDADSEGDVVIATGIRASLENALVEKREADSLVEVIFAEDIGKLPDQNLAEVLENITGIQITRTEGVGTGVQIRGSDQNLIQFNGVTTVGAGNGRGGINFTDVNPAIIAGLEVIKAPEAQHIEGAVGGTINLRTIRPLDLKGPLASVRIQGEDSSLTSGISPRVSGALGNNWENAKGQEIGFVMSGSYTESENTAFRPRLDRDNLTDCTVAVPSTACPSGVDRFLGVQFLNQVQRTQEFETLNLAGSFEAKPTDDLRIFADIVYNDQQQSLSGSRVQASNVSRLNGSGDRAVVPGGNINFTGFETVNIGSAIGENGTQNFGDIAIVTQGTFTPLQADAQVNDGRGAPFFRVGSDAGSRFTETTTVRLGGEWEATEALTVNAEFARSSSDTVNPNLSVNLNFINPNSFIAPSGDGLRDENGTPIIFDLSNGFGFDVNFADPFAPSEADLLDPNNYVFDGTPTYSGDIRENADRAFRLDGSYDFSETGLSDFLTSVEVGVRFGERSSLRDDRDAQRSGSSRLEGSLNAGGISQLLSEIPDNFASGTGNALAVDGVLQVDPNLTRNTREAVATINAAAAAQGLGPIFRSDLISDDAAFFDITEDTLAIYGQANFDLGRIRGNAGLRYIDTQLESTANQFTNGVATLVTVDSSYDHFLPRVNVAIDVTEDVVLRGSYTEDIRRPDFTAITAARTFPDFGGVNGNSVGGNPFLVPEEVQNLDASLDWYFAPEAVFSVGVFRKERDGLFGAVVDTPDETGGVRDTTAPCENGGIFSPGTEAGIFGNGEVGVCVGNQSTFNSDNSTTQEGIEVAVQYNLSAWEDQLGFASGFGMTANYTYQDEKNNTGFVPVSGNRNNVIFGAQGFPNATREAATLLNLSNHAYNLTGYYEKYGLSARLRYTWRDSFATSNLPGTGSVFTPFGFRGIQESRGQLNGSVSYEVLDGLTLQVDAINLTEASSDVYCLSDGGLKCYQGITDRRVVFGASYTF</sequence>
<dbReference type="Pfam" id="PF00593">
    <property type="entry name" value="TonB_dep_Rec_b-barrel"/>
    <property type="match status" value="1"/>
</dbReference>
<dbReference type="InterPro" id="IPR012910">
    <property type="entry name" value="Plug_dom"/>
</dbReference>
<accession>A0A918NEN8</accession>
<keyword evidence="6 8" id="KW-0472">Membrane</keyword>
<dbReference type="EMBL" id="BMYV01000001">
    <property type="protein sequence ID" value="GGX61799.1"/>
    <property type="molecule type" value="Genomic_DNA"/>
</dbReference>
<protein>
    <submittedName>
        <fullName evidence="12">TonB-dependent receptor</fullName>
    </submittedName>
</protein>
<dbReference type="InterPro" id="IPR010104">
    <property type="entry name" value="TonB_rcpt_bac"/>
</dbReference>
<dbReference type="GO" id="GO:0009279">
    <property type="term" value="C:cell outer membrane"/>
    <property type="evidence" value="ECO:0007669"/>
    <property type="project" value="UniProtKB-SubCell"/>
</dbReference>
<reference evidence="12 13" key="1">
    <citation type="journal article" date="2014" name="Int. J. Syst. Evol. Microbiol.">
        <title>Complete genome sequence of Corynebacterium casei LMG S-19264T (=DSM 44701T), isolated from a smear-ripened cheese.</title>
        <authorList>
            <consortium name="US DOE Joint Genome Institute (JGI-PGF)"/>
            <person name="Walter F."/>
            <person name="Albersmeier A."/>
            <person name="Kalinowski J."/>
            <person name="Ruckert C."/>
        </authorList>
    </citation>
    <scope>NUCLEOTIDE SEQUENCE [LARGE SCALE GENOMIC DNA]</scope>
    <source>
        <strain evidence="12 13">KCTC 23968</strain>
    </source>
</reference>
<evidence type="ECO:0000256" key="8">
    <source>
        <dbReference type="PROSITE-ProRule" id="PRU01360"/>
    </source>
</evidence>
<dbReference type="InterPro" id="IPR000531">
    <property type="entry name" value="Beta-barrel_TonB"/>
</dbReference>
<keyword evidence="3 8" id="KW-1134">Transmembrane beta strand</keyword>
<feature type="domain" description="TonB-dependent receptor plug" evidence="11">
    <location>
        <begin position="35"/>
        <end position="138"/>
    </location>
</feature>
<dbReference type="SUPFAM" id="SSF56935">
    <property type="entry name" value="Porins"/>
    <property type="match status" value="1"/>
</dbReference>
<dbReference type="InterPro" id="IPR039426">
    <property type="entry name" value="TonB-dep_rcpt-like"/>
</dbReference>
<keyword evidence="4 8" id="KW-0812">Transmembrane</keyword>
<evidence type="ECO:0000256" key="5">
    <source>
        <dbReference type="ARBA" id="ARBA00023077"/>
    </source>
</evidence>
<proteinExistence type="inferred from homology"/>